<accession>A0AAD5WGB2</accession>
<evidence type="ECO:0000313" key="2">
    <source>
        <dbReference type="Proteomes" id="UP001196413"/>
    </source>
</evidence>
<keyword evidence="2" id="KW-1185">Reference proteome</keyword>
<dbReference type="AlphaFoldDB" id="A0AAD5WGB2"/>
<proteinExistence type="predicted"/>
<dbReference type="Proteomes" id="UP001196413">
    <property type="component" value="Unassembled WGS sequence"/>
</dbReference>
<dbReference type="EMBL" id="JAHQIW010006370">
    <property type="protein sequence ID" value="KAJ1368975.1"/>
    <property type="molecule type" value="Genomic_DNA"/>
</dbReference>
<sequence length="60" mass="6787">MIGFTRSRKMNETPRNNNCKFGKIGFIRSMLRPHWISENCGVAIPSTSNIVFTLVAMISI</sequence>
<evidence type="ECO:0000313" key="1">
    <source>
        <dbReference type="EMBL" id="KAJ1368975.1"/>
    </source>
</evidence>
<name>A0AAD5WGB2_PARTN</name>
<gene>
    <name evidence="1" type="ORF">KIN20_030342</name>
</gene>
<protein>
    <submittedName>
        <fullName evidence="1">Uncharacterized protein</fullName>
    </submittedName>
</protein>
<reference evidence="1" key="1">
    <citation type="submission" date="2021-06" db="EMBL/GenBank/DDBJ databases">
        <title>Parelaphostrongylus tenuis whole genome reference sequence.</title>
        <authorList>
            <person name="Garwood T.J."/>
            <person name="Larsen P.A."/>
            <person name="Fountain-Jones N.M."/>
            <person name="Garbe J.R."/>
            <person name="Macchietto M.G."/>
            <person name="Kania S.A."/>
            <person name="Gerhold R.W."/>
            <person name="Richards J.E."/>
            <person name="Wolf T.M."/>
        </authorList>
    </citation>
    <scope>NUCLEOTIDE SEQUENCE</scope>
    <source>
        <strain evidence="1">MNPRO001-30</strain>
        <tissue evidence="1">Meninges</tissue>
    </source>
</reference>
<comment type="caution">
    <text evidence="1">The sequence shown here is derived from an EMBL/GenBank/DDBJ whole genome shotgun (WGS) entry which is preliminary data.</text>
</comment>
<organism evidence="1 2">
    <name type="scientific">Parelaphostrongylus tenuis</name>
    <name type="common">Meningeal worm</name>
    <dbReference type="NCBI Taxonomy" id="148309"/>
    <lineage>
        <taxon>Eukaryota</taxon>
        <taxon>Metazoa</taxon>
        <taxon>Ecdysozoa</taxon>
        <taxon>Nematoda</taxon>
        <taxon>Chromadorea</taxon>
        <taxon>Rhabditida</taxon>
        <taxon>Rhabditina</taxon>
        <taxon>Rhabditomorpha</taxon>
        <taxon>Strongyloidea</taxon>
        <taxon>Metastrongylidae</taxon>
        <taxon>Parelaphostrongylus</taxon>
    </lineage>
</organism>